<dbReference type="AlphaFoldDB" id="A0AAN7UDD6"/>
<accession>A0AAN7UDD6</accession>
<keyword evidence="1" id="KW-0547">Nucleotide-binding</keyword>
<protein>
    <recommendedName>
        <fullName evidence="4">Rab GTPase</fullName>
    </recommendedName>
</protein>
<dbReference type="SMART" id="SM00175">
    <property type="entry name" value="RAB"/>
    <property type="match status" value="1"/>
</dbReference>
<keyword evidence="3" id="KW-1185">Reference proteome</keyword>
<reference evidence="2 3" key="1">
    <citation type="submission" date="2023-11" db="EMBL/GenBank/DDBJ databases">
        <title>Dfirmibasis_genome.</title>
        <authorList>
            <person name="Edelbroek B."/>
            <person name="Kjellin J."/>
            <person name="Jerlstrom-Hultqvist J."/>
            <person name="Soderbom F."/>
        </authorList>
    </citation>
    <scope>NUCLEOTIDE SEQUENCE [LARGE SCALE GENOMIC DNA]</scope>
    <source>
        <strain evidence="2 3">TNS-C-14</strain>
    </source>
</reference>
<dbReference type="Proteomes" id="UP001344447">
    <property type="component" value="Unassembled WGS sequence"/>
</dbReference>
<dbReference type="PANTHER" id="PTHR47978">
    <property type="match status" value="1"/>
</dbReference>
<dbReference type="InterPro" id="IPR027417">
    <property type="entry name" value="P-loop_NTPase"/>
</dbReference>
<dbReference type="Gene3D" id="3.40.50.300">
    <property type="entry name" value="P-loop containing nucleotide triphosphate hydrolases"/>
    <property type="match status" value="1"/>
</dbReference>
<dbReference type="GO" id="GO:0005525">
    <property type="term" value="F:GTP binding"/>
    <property type="evidence" value="ECO:0007669"/>
    <property type="project" value="InterPro"/>
</dbReference>
<dbReference type="PROSITE" id="PS51419">
    <property type="entry name" value="RAB"/>
    <property type="match status" value="1"/>
</dbReference>
<evidence type="ECO:0000313" key="3">
    <source>
        <dbReference type="Proteomes" id="UP001344447"/>
    </source>
</evidence>
<dbReference type="SMART" id="SM00173">
    <property type="entry name" value="RAS"/>
    <property type="match status" value="1"/>
</dbReference>
<dbReference type="Pfam" id="PF00071">
    <property type="entry name" value="Ras"/>
    <property type="match status" value="1"/>
</dbReference>
<name>A0AAN7UDD6_9MYCE</name>
<proteinExistence type="predicted"/>
<dbReference type="GO" id="GO:0003924">
    <property type="term" value="F:GTPase activity"/>
    <property type="evidence" value="ECO:0007669"/>
    <property type="project" value="InterPro"/>
</dbReference>
<sequence length="227" mass="26382">MNMSGKFFKTLVIGDTCVGKMKFIQGFLDENNKYILNNDSRYKIILNDGLKIKLLLTKYVDRPSCGGGGGSNTTVYKNTQCFIIIFDVCNLDSLHSVKLWIREIVKFSQEGTPIIVIGNKIDLHEKRQVENKEVIELIEQTIENLNLTISIPYFEISSIKPDHSLYDCIFKKVYTLSNQRFYIPLINFGNENEDEFYSDYNNNDEKKFKKEKRKSKSIKKIVSIFKK</sequence>
<comment type="caution">
    <text evidence="2">The sequence shown here is derived from an EMBL/GenBank/DDBJ whole genome shotgun (WGS) entry which is preliminary data.</text>
</comment>
<dbReference type="SUPFAM" id="SSF52540">
    <property type="entry name" value="P-loop containing nucleoside triphosphate hydrolases"/>
    <property type="match status" value="1"/>
</dbReference>
<dbReference type="InterPro" id="IPR001806">
    <property type="entry name" value="Small_GTPase"/>
</dbReference>
<evidence type="ECO:0000256" key="1">
    <source>
        <dbReference type="ARBA" id="ARBA00022741"/>
    </source>
</evidence>
<evidence type="ECO:0000313" key="2">
    <source>
        <dbReference type="EMBL" id="KAK5584803.1"/>
    </source>
</evidence>
<dbReference type="EMBL" id="JAVFKY010000001">
    <property type="protein sequence ID" value="KAK5584803.1"/>
    <property type="molecule type" value="Genomic_DNA"/>
</dbReference>
<organism evidence="2 3">
    <name type="scientific">Dictyostelium firmibasis</name>
    <dbReference type="NCBI Taxonomy" id="79012"/>
    <lineage>
        <taxon>Eukaryota</taxon>
        <taxon>Amoebozoa</taxon>
        <taxon>Evosea</taxon>
        <taxon>Eumycetozoa</taxon>
        <taxon>Dictyostelia</taxon>
        <taxon>Dictyosteliales</taxon>
        <taxon>Dictyosteliaceae</taxon>
        <taxon>Dictyostelium</taxon>
    </lineage>
</organism>
<evidence type="ECO:0008006" key="4">
    <source>
        <dbReference type="Google" id="ProtNLM"/>
    </source>
</evidence>
<gene>
    <name evidence="2" type="ORF">RB653_006420</name>
</gene>
<dbReference type="PRINTS" id="PR00449">
    <property type="entry name" value="RASTRNSFRMNG"/>
</dbReference>